<evidence type="ECO:0000259" key="3">
    <source>
        <dbReference type="PROSITE" id="PS50977"/>
    </source>
</evidence>
<evidence type="ECO:0000313" key="5">
    <source>
        <dbReference type="Proteomes" id="UP000266340"/>
    </source>
</evidence>
<protein>
    <submittedName>
        <fullName evidence="4">TetR/AcrR family transcriptional regulator</fullName>
    </submittedName>
</protein>
<dbReference type="GO" id="GO:0006355">
    <property type="term" value="P:regulation of DNA-templated transcription"/>
    <property type="evidence" value="ECO:0007669"/>
    <property type="project" value="UniProtKB-ARBA"/>
</dbReference>
<dbReference type="Pfam" id="PF17938">
    <property type="entry name" value="TetR_C_29"/>
    <property type="match status" value="1"/>
</dbReference>
<dbReference type="InterPro" id="IPR041474">
    <property type="entry name" value="NicS_C"/>
</dbReference>
<dbReference type="SUPFAM" id="SSF46689">
    <property type="entry name" value="Homeodomain-like"/>
    <property type="match status" value="1"/>
</dbReference>
<accession>A0A398CE81</accession>
<reference evidence="4 5" key="1">
    <citation type="submission" date="2018-09" db="EMBL/GenBank/DDBJ databases">
        <title>Cohnella cavernae sp. nov., isolated from a karst cave.</title>
        <authorList>
            <person name="Zhu H."/>
        </authorList>
    </citation>
    <scope>NUCLEOTIDE SEQUENCE [LARGE SCALE GENOMIC DNA]</scope>
    <source>
        <strain evidence="4 5">K2E09-144</strain>
    </source>
</reference>
<name>A0A398CE81_9BACL</name>
<organism evidence="4 5">
    <name type="scientific">Cohnella faecalis</name>
    <dbReference type="NCBI Taxonomy" id="2315694"/>
    <lineage>
        <taxon>Bacteria</taxon>
        <taxon>Bacillati</taxon>
        <taxon>Bacillota</taxon>
        <taxon>Bacilli</taxon>
        <taxon>Bacillales</taxon>
        <taxon>Paenibacillaceae</taxon>
        <taxon>Cohnella</taxon>
    </lineage>
</organism>
<dbReference type="PANTHER" id="PTHR30328">
    <property type="entry name" value="TRANSCRIPTIONAL REPRESSOR"/>
    <property type="match status" value="1"/>
</dbReference>
<dbReference type="GO" id="GO:0003677">
    <property type="term" value="F:DNA binding"/>
    <property type="evidence" value="ECO:0007669"/>
    <property type="project" value="UniProtKB-UniRule"/>
</dbReference>
<dbReference type="PANTHER" id="PTHR30328:SF54">
    <property type="entry name" value="HTH-TYPE TRANSCRIPTIONAL REPRESSOR SCO4008"/>
    <property type="match status" value="1"/>
</dbReference>
<comment type="caution">
    <text evidence="4">The sequence shown here is derived from an EMBL/GenBank/DDBJ whole genome shotgun (WGS) entry which is preliminary data.</text>
</comment>
<dbReference type="EMBL" id="QXJM01000042">
    <property type="protein sequence ID" value="RIE00940.1"/>
    <property type="molecule type" value="Genomic_DNA"/>
</dbReference>
<dbReference type="RefSeq" id="WP_119152001.1">
    <property type="nucleotide sequence ID" value="NZ_JBHSOV010000021.1"/>
</dbReference>
<dbReference type="InterPro" id="IPR023772">
    <property type="entry name" value="DNA-bd_HTH_TetR-type_CS"/>
</dbReference>
<dbReference type="InterPro" id="IPR009057">
    <property type="entry name" value="Homeodomain-like_sf"/>
</dbReference>
<dbReference type="InterPro" id="IPR036271">
    <property type="entry name" value="Tet_transcr_reg_TetR-rel_C_sf"/>
</dbReference>
<dbReference type="InterPro" id="IPR050109">
    <property type="entry name" value="HTH-type_TetR-like_transc_reg"/>
</dbReference>
<feature type="DNA-binding region" description="H-T-H motif" evidence="2">
    <location>
        <begin position="29"/>
        <end position="48"/>
    </location>
</feature>
<evidence type="ECO:0000256" key="2">
    <source>
        <dbReference type="PROSITE-ProRule" id="PRU00335"/>
    </source>
</evidence>
<keyword evidence="5" id="KW-1185">Reference proteome</keyword>
<dbReference type="Proteomes" id="UP000266340">
    <property type="component" value="Unassembled WGS sequence"/>
</dbReference>
<feature type="domain" description="HTH tetR-type" evidence="3">
    <location>
        <begin position="6"/>
        <end position="66"/>
    </location>
</feature>
<dbReference type="SUPFAM" id="SSF48498">
    <property type="entry name" value="Tetracyclin repressor-like, C-terminal domain"/>
    <property type="match status" value="1"/>
</dbReference>
<sequence length="197" mass="22917">MQPAEQDVKMRLLQAAKKLFARQGFDGTTIRQICEEAGANVALISYYFGGKDKIFQALLETFFTQTVMDDILSGEPSPVEGIRKVVKEVILFQLREPELVRLFQMEIMMFSPRIELLRQGKFPLWHKLLHLLEQGREQGTFTFRSIDHTFSFIMSLLFDRDSTYFSPLMREEEQTPEQLIEDMTAFILNGLMYKADS</sequence>
<evidence type="ECO:0000313" key="4">
    <source>
        <dbReference type="EMBL" id="RIE00940.1"/>
    </source>
</evidence>
<dbReference type="Gene3D" id="1.10.10.60">
    <property type="entry name" value="Homeodomain-like"/>
    <property type="match status" value="1"/>
</dbReference>
<dbReference type="AlphaFoldDB" id="A0A398CE81"/>
<dbReference type="InterPro" id="IPR001647">
    <property type="entry name" value="HTH_TetR"/>
</dbReference>
<dbReference type="PROSITE" id="PS50977">
    <property type="entry name" value="HTH_TETR_2"/>
    <property type="match status" value="1"/>
</dbReference>
<dbReference type="PRINTS" id="PR00455">
    <property type="entry name" value="HTHTETR"/>
</dbReference>
<keyword evidence="1 2" id="KW-0238">DNA-binding</keyword>
<evidence type="ECO:0000256" key="1">
    <source>
        <dbReference type="ARBA" id="ARBA00023125"/>
    </source>
</evidence>
<gene>
    <name evidence="4" type="ORF">D3H35_25605</name>
</gene>
<dbReference type="Pfam" id="PF00440">
    <property type="entry name" value="TetR_N"/>
    <property type="match status" value="1"/>
</dbReference>
<dbReference type="OrthoDB" id="9789566at2"/>
<dbReference type="Gene3D" id="1.10.357.10">
    <property type="entry name" value="Tetracycline Repressor, domain 2"/>
    <property type="match status" value="1"/>
</dbReference>
<proteinExistence type="predicted"/>
<dbReference type="PROSITE" id="PS01081">
    <property type="entry name" value="HTH_TETR_1"/>
    <property type="match status" value="1"/>
</dbReference>